<dbReference type="Gene3D" id="3.40.190.10">
    <property type="entry name" value="Periplasmic binding protein-like II"/>
    <property type="match status" value="2"/>
</dbReference>
<accession>A0A2V1J143</accession>
<keyword evidence="1" id="KW-0732">Signal</keyword>
<evidence type="ECO:0000259" key="2">
    <source>
        <dbReference type="SMART" id="SM00062"/>
    </source>
</evidence>
<comment type="caution">
    <text evidence="3">The sequence shown here is derived from an EMBL/GenBank/DDBJ whole genome shotgun (WGS) entry which is preliminary data.</text>
</comment>
<keyword evidence="4" id="KW-1185">Reference proteome</keyword>
<name>A0A2V1J143_9BACT</name>
<dbReference type="SMART" id="SM00062">
    <property type="entry name" value="PBPb"/>
    <property type="match status" value="1"/>
</dbReference>
<dbReference type="Proteomes" id="UP000244925">
    <property type="component" value="Unassembled WGS sequence"/>
</dbReference>
<dbReference type="RefSeq" id="WP_107035254.1">
    <property type="nucleotide sequence ID" value="NZ_CAOLHR010000004.1"/>
</dbReference>
<evidence type="ECO:0000313" key="3">
    <source>
        <dbReference type="EMBL" id="PWB08866.1"/>
    </source>
</evidence>
<dbReference type="CDD" id="cd01009">
    <property type="entry name" value="PBP2_YfhD_N"/>
    <property type="match status" value="1"/>
</dbReference>
<protein>
    <submittedName>
        <fullName evidence="3">Glutamine ABC transporter substrate-binding protein</fullName>
    </submittedName>
</protein>
<evidence type="ECO:0000256" key="1">
    <source>
        <dbReference type="ARBA" id="ARBA00022729"/>
    </source>
</evidence>
<reference evidence="4" key="1">
    <citation type="submission" date="2018-02" db="EMBL/GenBank/DDBJ databases">
        <authorList>
            <person name="Clavel T."/>
            <person name="Strowig T."/>
        </authorList>
    </citation>
    <scope>NUCLEOTIDE SEQUENCE [LARGE SCALE GENOMIC DNA]</scope>
    <source>
        <strain evidence="4">DSM 100764</strain>
    </source>
</reference>
<dbReference type="AlphaFoldDB" id="A0A2V1J143"/>
<evidence type="ECO:0000313" key="4">
    <source>
        <dbReference type="Proteomes" id="UP000244925"/>
    </source>
</evidence>
<gene>
    <name evidence="3" type="ORF">C5O25_03030</name>
</gene>
<dbReference type="Pfam" id="PF00497">
    <property type="entry name" value="SBP_bac_3"/>
    <property type="match status" value="1"/>
</dbReference>
<proteinExistence type="predicted"/>
<dbReference type="PANTHER" id="PTHR35936:SF19">
    <property type="entry name" value="AMINO-ACID-BINDING PROTEIN YXEM-RELATED"/>
    <property type="match status" value="1"/>
</dbReference>
<dbReference type="EMBL" id="PUBV01000004">
    <property type="protein sequence ID" value="PWB08866.1"/>
    <property type="molecule type" value="Genomic_DNA"/>
</dbReference>
<dbReference type="SUPFAM" id="SSF53850">
    <property type="entry name" value="Periplasmic binding protein-like II"/>
    <property type="match status" value="1"/>
</dbReference>
<dbReference type="GeneID" id="93424559"/>
<dbReference type="PANTHER" id="PTHR35936">
    <property type="entry name" value="MEMBRANE-BOUND LYTIC MUREIN TRANSGLYCOSYLASE F"/>
    <property type="match status" value="1"/>
</dbReference>
<dbReference type="InterPro" id="IPR001638">
    <property type="entry name" value="Solute-binding_3/MltF_N"/>
</dbReference>
<feature type="domain" description="Solute-binding protein family 3/N-terminal" evidence="2">
    <location>
        <begin position="56"/>
        <end position="281"/>
    </location>
</feature>
<sequence>MEVKFKHTLRYDRKPSSRLALYGLLLVAALTLMLCVRTCSMPTLRVAERHPSGGDTLDVAIEYGPLSLYRYDDTLGGFSYDLLRQLASERGLHLKFHPVVALGDALSGLDEGLFDIVVGAMPMTERYRERYAFTAPVYIDRQVLVQLRDSAGKAPIGSQLDMAGHEVWVMAQSPVADRLHNLASEIGDTIYVVEDPAYGSEQLFIMTATGEIPSAVVNERIARVMAADYPQVDISTAVSFNQFQSWLCRKADSLLVNRLDTIMEAHRQTGGYRELSRRYFP</sequence>
<organism evidence="3 4">
    <name type="scientific">Paramuribaculum intestinale</name>
    <dbReference type="NCBI Taxonomy" id="2094151"/>
    <lineage>
        <taxon>Bacteria</taxon>
        <taxon>Pseudomonadati</taxon>
        <taxon>Bacteroidota</taxon>
        <taxon>Bacteroidia</taxon>
        <taxon>Bacteroidales</taxon>
        <taxon>Muribaculaceae</taxon>
        <taxon>Paramuribaculum</taxon>
    </lineage>
</organism>